<reference evidence="5 6" key="1">
    <citation type="journal article" date="2003" name="Science">
        <title>Finding functional features in Saccharomyces genomes by phylogenetic footprinting.</title>
        <authorList>
            <person name="Cliften P.F."/>
            <person name="Sudarsanam P."/>
            <person name="Desikan A."/>
            <person name="Fulton L."/>
            <person name="Fulton B."/>
            <person name="Majors J."/>
            <person name="Waterston R."/>
            <person name="Cohen B.A."/>
            <person name="Johnston M."/>
        </authorList>
    </citation>
    <scope>NUCLEOTIDE SEQUENCE [LARGE SCALE GENOMIC DNA]</scope>
    <source>
        <strain evidence="6">ATCC MYA-4449 / AS 2.2408 / CBS 8840 / NBRC 1802 / NCYC 2889</strain>
    </source>
</reference>
<evidence type="ECO:0000313" key="5">
    <source>
        <dbReference type="EMBL" id="EJT43398.1"/>
    </source>
</evidence>
<evidence type="ECO:0000256" key="4">
    <source>
        <dbReference type="RuleBase" id="RU364035"/>
    </source>
</evidence>
<keyword evidence="6" id="KW-1185">Reference proteome</keyword>
<dbReference type="AlphaFoldDB" id="J5PPZ5"/>
<keyword evidence="4" id="KW-0509">mRNA transport</keyword>
<comment type="caution">
    <text evidence="5">The sequence shown here is derived from an EMBL/GenBank/DDBJ whole genome shotgun (WGS) entry which is preliminary data.</text>
</comment>
<evidence type="ECO:0000256" key="1">
    <source>
        <dbReference type="ARBA" id="ARBA00004259"/>
    </source>
</evidence>
<gene>
    <name evidence="5" type="primary">YFR002W</name>
    <name evidence="5" type="ORF">SKUD_169703</name>
</gene>
<dbReference type="GO" id="GO:0016973">
    <property type="term" value="P:poly(A)+ mRNA export from nucleus"/>
    <property type="evidence" value="ECO:0007669"/>
    <property type="project" value="TreeGrafter"/>
</dbReference>
<keyword evidence="4" id="KW-0653">Protein transport</keyword>
<proteinExistence type="inferred from homology"/>
<dbReference type="EMBL" id="AACI03000830">
    <property type="protein sequence ID" value="EJT43398.1"/>
    <property type="molecule type" value="Genomic_DNA"/>
</dbReference>
<keyword evidence="4" id="KW-0813">Transport</keyword>
<name>J5PPZ5_SACK1</name>
<dbReference type="InterPro" id="IPR007231">
    <property type="entry name" value="Nucleoporin_int_Nup93/Nic96"/>
</dbReference>
<comment type="similarity">
    <text evidence="2 4">Belongs to the nucleoporin interacting component (NIC) family.</text>
</comment>
<protein>
    <recommendedName>
        <fullName evidence="4">Nuclear pore protein</fullName>
    </recommendedName>
</protein>
<dbReference type="GO" id="GO:0005643">
    <property type="term" value="C:nuclear pore"/>
    <property type="evidence" value="ECO:0007669"/>
    <property type="project" value="UniProtKB-SubCell"/>
</dbReference>
<organism evidence="5 6">
    <name type="scientific">Saccharomyces kudriavzevii (strain ATCC MYA-4449 / AS 2.2408 / CBS 8840 / NBRC 1802 / NCYC 2889)</name>
    <name type="common">Yeast</name>
    <dbReference type="NCBI Taxonomy" id="226230"/>
    <lineage>
        <taxon>Eukaryota</taxon>
        <taxon>Fungi</taxon>
        <taxon>Dikarya</taxon>
        <taxon>Ascomycota</taxon>
        <taxon>Saccharomycotina</taxon>
        <taxon>Saccharomycetes</taxon>
        <taxon>Saccharomycetales</taxon>
        <taxon>Saccharomycetaceae</taxon>
        <taxon>Saccharomyces</taxon>
    </lineage>
</organism>
<keyword evidence="4" id="KW-0811">Translocation</keyword>
<dbReference type="Proteomes" id="UP000002753">
    <property type="component" value="Unassembled WGS sequence"/>
</dbReference>
<dbReference type="PANTHER" id="PTHR11225:SF4">
    <property type="entry name" value="NUCLEAR PORE COMPLEX PROTEIN NUP93"/>
    <property type="match status" value="1"/>
</dbReference>
<keyword evidence="3 4" id="KW-0539">Nucleus</keyword>
<accession>J5PPZ5</accession>
<keyword evidence="4" id="KW-0906">Nuclear pore complex</keyword>
<dbReference type="STRING" id="226230.J5PPZ5"/>
<reference evidence="6" key="2">
    <citation type="journal article" date="2011" name="G3 (Bethesda)">
        <title>The awesome power of yeast evolutionary genetics: New genome sequences and strain resources for the Saccharomyces sensu stricto genus.</title>
        <authorList>
            <person name="Scannell D.R."/>
            <person name="Zill O.A."/>
            <person name="Rokas A."/>
            <person name="Payen C."/>
            <person name="Dunham M.J."/>
            <person name="Eisen M.B."/>
            <person name="Rine J."/>
            <person name="Johnston M."/>
            <person name="Hittinger C.T."/>
        </authorList>
    </citation>
    <scope>GENOME REANNOTATION</scope>
    <source>
        <strain evidence="6">ATCC MYA-4449 / AS 2.2408 / CBS 8840 / NBRC 1802 / NCYC 2889</strain>
    </source>
</reference>
<dbReference type="Pfam" id="PF04097">
    <property type="entry name" value="Nic96"/>
    <property type="match status" value="1"/>
</dbReference>
<dbReference type="GO" id="GO:0017056">
    <property type="term" value="F:structural constituent of nuclear pore"/>
    <property type="evidence" value="ECO:0007669"/>
    <property type="project" value="InterPro"/>
</dbReference>
<evidence type="ECO:0000256" key="2">
    <source>
        <dbReference type="ARBA" id="ARBA00010186"/>
    </source>
</evidence>
<dbReference type="GO" id="GO:0006606">
    <property type="term" value="P:protein import into nucleus"/>
    <property type="evidence" value="ECO:0007669"/>
    <property type="project" value="TreeGrafter"/>
</dbReference>
<evidence type="ECO:0000256" key="3">
    <source>
        <dbReference type="ARBA" id="ARBA00023242"/>
    </source>
</evidence>
<dbReference type="PANTHER" id="PTHR11225">
    <property type="entry name" value="NUCLEAR PORE COMPLEX PROTEIN NUP93 NUCLEOPORIN NUP93 DEAD EYE PROTEIN"/>
    <property type="match status" value="1"/>
</dbReference>
<keyword evidence="4" id="KW-0472">Membrane</keyword>
<sequence length="887" mass="102007">MYRVTINNPKFFNFLEFILNNSNALIDSLKWSTQETLVKKTPLKKQVNMLEMLRGNQVHSATQKGANKKLNELLESCDNLPSASSELGSIQVSISELRRRVYQLRSKNKVSNDYTKAHYLLANSGLTFEDVDSFIKDLQTNQFLEQNTPKITEGEELEFYLKTKKEENILMSIEQLLTGATKDFDNFINQNLNLDWSQHKDEVMKNFGILIQDKKTLDHRQSISTLDPKLPSWGNKGNNILNSNESRLNVNENNILREKFENYARVVFQLNNSRQANGIFDIANEFISILSSANGSRNVQLLEGWRIIESMKNKDIDIVEVGKQYLEQQFLQYADNLYKKNMNEGLATNINKIKSFIDTKLKKADKSWKISNLTIINGVPIWALIFYLLRAGLIKEALEVLVDNKANIKKVEQSFLTYFKAYASSKDHGLPVEYSTKLHTEYNQHIKSSLDGDPYRLAVYKLIGRCDLSRKNIPAVTLSVEDWLWMHLMLIKENDTDNDPVYERYCLEDFQNIVISYGPSRFSNYYLQTLLLSGLYGLAIDYTYTFSEMDAVHLAIGLASLKLFNIDSSTRLAKKTKRDIRFANILANYTKSFRYSDPRVAVEYLVLITLNEGPSDIELCHEALRELVLETKEFTVLLGKIGRDGARIPGVIEERQPLLYVRDEKEFLHTITEQAARRADEDSRIYDSILLYQLAEEYDIVITLVNGLLSDTLSASDLDQPLIGPDDNSETNPVLLARRMASIYFDNVGISKQIHVKNKQICMLLLNTSRIRELYFNKQWQETLSQMDLLDLLPFTDELSARKKAQDFSSLDDNIVKNVPNLLIITLNCISNMVRILNDSKYQTSTKGQQIDSLKNIARQCMIYAGMIQYRMPRETYSTLINIDVSL</sequence>
<comment type="subcellular location">
    <subcellularLocation>
        <location evidence="1">Nucleus envelope</location>
    </subcellularLocation>
    <subcellularLocation>
        <location evidence="4">Nucleus</location>
        <location evidence="4">Nuclear pore complex</location>
    </subcellularLocation>
</comment>
<dbReference type="HOGENOM" id="CLU_011846_0_0_1"/>
<evidence type="ECO:0000313" key="6">
    <source>
        <dbReference type="Proteomes" id="UP000002753"/>
    </source>
</evidence>